<dbReference type="Pfam" id="PF01225">
    <property type="entry name" value="Mur_ligase"/>
    <property type="match status" value="1"/>
</dbReference>
<dbReference type="SUPFAM" id="SSF63418">
    <property type="entry name" value="MurE/MurF N-terminal domain"/>
    <property type="match status" value="1"/>
</dbReference>
<organism evidence="3 4">
    <name type="scientific">Tectimicrobiota bacterium</name>
    <dbReference type="NCBI Taxonomy" id="2528274"/>
    <lineage>
        <taxon>Bacteria</taxon>
        <taxon>Pseudomonadati</taxon>
        <taxon>Nitrospinota/Tectimicrobiota group</taxon>
        <taxon>Candidatus Tectimicrobiota</taxon>
    </lineage>
</organism>
<gene>
    <name evidence="3" type="ORF">HYZ11_13180</name>
</gene>
<feature type="domain" description="Mur ligase N-terminal catalytic" evidence="2">
    <location>
        <begin position="34"/>
        <end position="75"/>
    </location>
</feature>
<accession>A0A932HZJ8</accession>
<feature type="region of interest" description="Disordered" evidence="1">
    <location>
        <begin position="69"/>
        <end position="112"/>
    </location>
</feature>
<protein>
    <recommendedName>
        <fullName evidence="2">Mur ligase N-terminal catalytic domain-containing protein</fullName>
    </recommendedName>
</protein>
<dbReference type="GO" id="GO:0016881">
    <property type="term" value="F:acid-amino acid ligase activity"/>
    <property type="evidence" value="ECO:0007669"/>
    <property type="project" value="InterPro"/>
</dbReference>
<evidence type="ECO:0000313" key="3">
    <source>
        <dbReference type="EMBL" id="MBI3128551.1"/>
    </source>
</evidence>
<dbReference type="Proteomes" id="UP000782312">
    <property type="component" value="Unassembled WGS sequence"/>
</dbReference>
<evidence type="ECO:0000256" key="1">
    <source>
        <dbReference type="SAM" id="MobiDB-lite"/>
    </source>
</evidence>
<dbReference type="AlphaFoldDB" id="A0A932HZJ8"/>
<reference evidence="3" key="1">
    <citation type="submission" date="2020-07" db="EMBL/GenBank/DDBJ databases">
        <title>Huge and variable diversity of episymbiotic CPR bacteria and DPANN archaea in groundwater ecosystems.</title>
        <authorList>
            <person name="He C.Y."/>
            <person name="Keren R."/>
            <person name="Whittaker M."/>
            <person name="Farag I.F."/>
            <person name="Doudna J."/>
            <person name="Cate J.H.D."/>
            <person name="Banfield J.F."/>
        </authorList>
    </citation>
    <scope>NUCLEOTIDE SEQUENCE</scope>
    <source>
        <strain evidence="3">NC_groundwater_763_Ag_S-0.2um_68_21</strain>
    </source>
</reference>
<evidence type="ECO:0000313" key="4">
    <source>
        <dbReference type="Proteomes" id="UP000782312"/>
    </source>
</evidence>
<proteinExistence type="predicted"/>
<dbReference type="Gene3D" id="3.40.1390.10">
    <property type="entry name" value="MurE/MurF, N-terminal domain"/>
    <property type="match status" value="1"/>
</dbReference>
<dbReference type="InterPro" id="IPR000713">
    <property type="entry name" value="Mur_ligase_N"/>
</dbReference>
<sequence>MDKPVALAELFRRAGVAPLTSVPDSLTVNGVVESSADALPGALFVARKGETHDGHRFLADAARRGASAAVVERAPASPPASPSCGSRTAARRWGGSAPPSTASPRRSSSSSA</sequence>
<dbReference type="EMBL" id="JACPUR010000031">
    <property type="protein sequence ID" value="MBI3128551.1"/>
    <property type="molecule type" value="Genomic_DNA"/>
</dbReference>
<feature type="compositionally biased region" description="Low complexity" evidence="1">
    <location>
        <begin position="96"/>
        <end position="112"/>
    </location>
</feature>
<evidence type="ECO:0000259" key="2">
    <source>
        <dbReference type="Pfam" id="PF01225"/>
    </source>
</evidence>
<dbReference type="InterPro" id="IPR035911">
    <property type="entry name" value="MurE/MurF_N"/>
</dbReference>
<comment type="caution">
    <text evidence="3">The sequence shown here is derived from an EMBL/GenBank/DDBJ whole genome shotgun (WGS) entry which is preliminary data.</text>
</comment>
<name>A0A932HZJ8_UNCTE</name>